<evidence type="ECO:0000256" key="2">
    <source>
        <dbReference type="ARBA" id="ARBA00004613"/>
    </source>
</evidence>
<keyword evidence="11" id="KW-1185">Reference proteome</keyword>
<proteinExistence type="inferred from homology"/>
<evidence type="ECO:0000256" key="4">
    <source>
        <dbReference type="ARBA" id="ARBA00013179"/>
    </source>
</evidence>
<evidence type="ECO:0000313" key="11">
    <source>
        <dbReference type="Proteomes" id="UP001168972"/>
    </source>
</evidence>
<dbReference type="GO" id="GO:0016042">
    <property type="term" value="P:lipid catabolic process"/>
    <property type="evidence" value="ECO:0007669"/>
    <property type="project" value="TreeGrafter"/>
</dbReference>
<evidence type="ECO:0000256" key="8">
    <source>
        <dbReference type="RuleBase" id="RU004262"/>
    </source>
</evidence>
<gene>
    <name evidence="10" type="ORF">PV327_000791</name>
</gene>
<dbReference type="EMBL" id="JAQQBR010000001">
    <property type="protein sequence ID" value="KAK0182678.1"/>
    <property type="molecule type" value="Genomic_DNA"/>
</dbReference>
<organism evidence="10 11">
    <name type="scientific">Microctonus hyperodae</name>
    <name type="common">Parasitoid wasp</name>
    <dbReference type="NCBI Taxonomy" id="165561"/>
    <lineage>
        <taxon>Eukaryota</taxon>
        <taxon>Metazoa</taxon>
        <taxon>Ecdysozoa</taxon>
        <taxon>Arthropoda</taxon>
        <taxon>Hexapoda</taxon>
        <taxon>Insecta</taxon>
        <taxon>Pterygota</taxon>
        <taxon>Neoptera</taxon>
        <taxon>Endopterygota</taxon>
        <taxon>Hymenoptera</taxon>
        <taxon>Apocrita</taxon>
        <taxon>Ichneumonoidea</taxon>
        <taxon>Braconidae</taxon>
        <taxon>Euphorinae</taxon>
        <taxon>Microctonus</taxon>
    </lineage>
</organism>
<dbReference type="InterPro" id="IPR013818">
    <property type="entry name" value="Lipase"/>
</dbReference>
<dbReference type="GO" id="GO:0005615">
    <property type="term" value="C:extracellular space"/>
    <property type="evidence" value="ECO:0007669"/>
    <property type="project" value="TreeGrafter"/>
</dbReference>
<sequence>MEYIRQVYLLITCMALTVYAKTICYEDLGCFSNNYPWFTLLRPFPLPHVPEKVNTTFHFSTQDVYETFIPTWPQIQMHPKFDARKPTYFITHGYSSGINTEWFHNLTNAILNKIDGNVFAVDWTEGSSGDYFTASSNTRVVGSEIVRVINHLKMNHSLNPATIHLLGHSLGSHIMAYVGKNITNPSVNRITALDPAQPGFEGKNPLVRLDKSDATFIDVVHTDGRPFLPFLGLGMTSGVGDVDLFVNGGKWQPNCILDGESFPYKSIWKLPKITINILYNLATCSHSRAPRYMAAAIKESCHMWAHRYHSESASLKWRNFIADEKCDEISCTIMGLQTTKFPARGNFVIETSGTYPFCVNDTKVDQVMKITE</sequence>
<reference evidence="10" key="1">
    <citation type="journal article" date="2023" name="bioRxiv">
        <title>Scaffold-level genome assemblies of two parasitoid biocontrol wasps reveal the parthenogenesis mechanism and an associated novel virus.</title>
        <authorList>
            <person name="Inwood S."/>
            <person name="Skelly J."/>
            <person name="Guhlin J."/>
            <person name="Harrop T."/>
            <person name="Goldson S."/>
            <person name="Dearden P."/>
        </authorList>
    </citation>
    <scope>NUCLEOTIDE SEQUENCE</scope>
    <source>
        <strain evidence="10">Lincoln</strain>
        <tissue evidence="10">Whole body</tissue>
    </source>
</reference>
<keyword evidence="7" id="KW-1015">Disulfide bond</keyword>
<dbReference type="GO" id="GO:0008970">
    <property type="term" value="F:phospholipase A1 activity"/>
    <property type="evidence" value="ECO:0007669"/>
    <property type="project" value="UniProtKB-EC"/>
</dbReference>
<reference evidence="10" key="2">
    <citation type="submission" date="2023-03" db="EMBL/GenBank/DDBJ databases">
        <authorList>
            <person name="Inwood S.N."/>
            <person name="Skelly J.G."/>
            <person name="Guhlin J."/>
            <person name="Harrop T.W.R."/>
            <person name="Goldson S.G."/>
            <person name="Dearden P.K."/>
        </authorList>
    </citation>
    <scope>NUCLEOTIDE SEQUENCE</scope>
    <source>
        <strain evidence="10">Lincoln</strain>
        <tissue evidence="10">Whole body</tissue>
    </source>
</reference>
<feature type="domain" description="Lipase" evidence="9">
    <location>
        <begin position="22"/>
        <end position="346"/>
    </location>
</feature>
<evidence type="ECO:0000259" key="9">
    <source>
        <dbReference type="Pfam" id="PF00151"/>
    </source>
</evidence>
<comment type="subcellular location">
    <subcellularLocation>
        <location evidence="2">Secreted</location>
    </subcellularLocation>
</comment>
<comment type="catalytic activity">
    <reaction evidence="1">
        <text>a 1,2-diacyl-sn-glycero-3-phosphocholine + H2O = a 2-acyl-sn-glycero-3-phosphocholine + a fatty acid + H(+)</text>
        <dbReference type="Rhea" id="RHEA:18689"/>
        <dbReference type="ChEBI" id="CHEBI:15377"/>
        <dbReference type="ChEBI" id="CHEBI:15378"/>
        <dbReference type="ChEBI" id="CHEBI:28868"/>
        <dbReference type="ChEBI" id="CHEBI:57643"/>
        <dbReference type="ChEBI" id="CHEBI:57875"/>
        <dbReference type="EC" id="3.1.1.32"/>
    </reaction>
</comment>
<comment type="caution">
    <text evidence="10">The sequence shown here is derived from an EMBL/GenBank/DDBJ whole genome shotgun (WGS) entry which is preliminary data.</text>
</comment>
<evidence type="ECO:0000256" key="1">
    <source>
        <dbReference type="ARBA" id="ARBA00000111"/>
    </source>
</evidence>
<evidence type="ECO:0000313" key="10">
    <source>
        <dbReference type="EMBL" id="KAK0182678.1"/>
    </source>
</evidence>
<evidence type="ECO:0000256" key="7">
    <source>
        <dbReference type="ARBA" id="ARBA00023157"/>
    </source>
</evidence>
<dbReference type="PRINTS" id="PR00823">
    <property type="entry name" value="PANCLIPASE"/>
</dbReference>
<dbReference type="PRINTS" id="PR00821">
    <property type="entry name" value="TAGLIPASE"/>
</dbReference>
<name>A0AA39L2A9_MICHY</name>
<accession>A0AA39L2A9</accession>
<dbReference type="AlphaFoldDB" id="A0AA39L2A9"/>
<dbReference type="SUPFAM" id="SSF53474">
    <property type="entry name" value="alpha/beta-Hydrolases"/>
    <property type="match status" value="1"/>
</dbReference>
<dbReference type="Gene3D" id="3.40.50.1820">
    <property type="entry name" value="alpha/beta hydrolase"/>
    <property type="match status" value="1"/>
</dbReference>
<dbReference type="PANTHER" id="PTHR11610">
    <property type="entry name" value="LIPASE"/>
    <property type="match status" value="1"/>
</dbReference>
<keyword evidence="5" id="KW-0964">Secreted</keyword>
<dbReference type="GO" id="GO:0004806">
    <property type="term" value="F:triacylglycerol lipase activity"/>
    <property type="evidence" value="ECO:0007669"/>
    <property type="project" value="InterPro"/>
</dbReference>
<evidence type="ECO:0000256" key="6">
    <source>
        <dbReference type="ARBA" id="ARBA00022801"/>
    </source>
</evidence>
<dbReference type="InterPro" id="IPR000734">
    <property type="entry name" value="TAG_lipase"/>
</dbReference>
<comment type="similarity">
    <text evidence="3 8">Belongs to the AB hydrolase superfamily. Lipase family.</text>
</comment>
<dbReference type="InterPro" id="IPR029058">
    <property type="entry name" value="AB_hydrolase_fold"/>
</dbReference>
<dbReference type="EC" id="3.1.1.32" evidence="4"/>
<keyword evidence="6" id="KW-0378">Hydrolase</keyword>
<evidence type="ECO:0000256" key="3">
    <source>
        <dbReference type="ARBA" id="ARBA00010701"/>
    </source>
</evidence>
<evidence type="ECO:0000256" key="5">
    <source>
        <dbReference type="ARBA" id="ARBA00022525"/>
    </source>
</evidence>
<dbReference type="Proteomes" id="UP001168972">
    <property type="component" value="Unassembled WGS sequence"/>
</dbReference>
<dbReference type="InterPro" id="IPR002331">
    <property type="entry name" value="Lipase_panc"/>
</dbReference>
<dbReference type="Pfam" id="PF00151">
    <property type="entry name" value="Lipase"/>
    <property type="match status" value="1"/>
</dbReference>
<protein>
    <recommendedName>
        <fullName evidence="4">phospholipase A1</fullName>
        <ecNumber evidence="4">3.1.1.32</ecNumber>
    </recommendedName>
</protein>